<dbReference type="RefSeq" id="WP_014405111.1">
    <property type="nucleotide sequence ID" value="NC_017034.1"/>
</dbReference>
<dbReference type="OrthoDB" id="147036at2157"/>
<dbReference type="HOGENOM" id="CLU_1109501_0_0_2"/>
<proteinExistence type="predicted"/>
<dbReference type="GeneID" id="11970391"/>
<dbReference type="Proteomes" id="UP000005233">
    <property type="component" value="Chromosome"/>
</dbReference>
<protein>
    <submittedName>
        <fullName evidence="1">Uncharacterized protein</fullName>
    </submittedName>
</protein>
<gene>
    <name evidence="1" type="ordered locus">Mtc_0506</name>
</gene>
<name>H8I575_METCZ</name>
<evidence type="ECO:0000313" key="2">
    <source>
        <dbReference type="Proteomes" id="UP000005233"/>
    </source>
</evidence>
<reference evidence="1 2" key="1">
    <citation type="journal article" date="2012" name="J. Bacteriol.">
        <title>Complete genome sequence of a thermophilic methanogen, Methanocella conradii HZ254, isolated from Chinese rice field soil.</title>
        <authorList>
            <person name="Lu Z."/>
            <person name="Lu Y."/>
        </authorList>
    </citation>
    <scope>NUCLEOTIDE SEQUENCE [LARGE SCALE GENOMIC DNA]</scope>
    <source>
        <strain evidence="2">DSM 24694 / JCM 17849 / CGMCC 1.5162 / HZ254</strain>
    </source>
</reference>
<dbReference type="EMBL" id="CP003243">
    <property type="protein sequence ID" value="AFC99272.1"/>
    <property type="molecule type" value="Genomic_DNA"/>
</dbReference>
<organism evidence="1 2">
    <name type="scientific">Methanocella conradii (strain DSM 24694 / JCM 17849 / CGMCC 1.5162 / HZ254)</name>
    <dbReference type="NCBI Taxonomy" id="1041930"/>
    <lineage>
        <taxon>Archaea</taxon>
        <taxon>Methanobacteriati</taxon>
        <taxon>Methanobacteriota</taxon>
        <taxon>Stenosarchaea group</taxon>
        <taxon>Methanomicrobia</taxon>
        <taxon>Methanocellales</taxon>
        <taxon>Methanocellaceae</taxon>
        <taxon>Methanocella</taxon>
    </lineage>
</organism>
<sequence>MFIPLTINQRREGLPNVLIAGDTAGVFYLLSHMTDRDLNIFLADTGIKRPLREFPCHHREARDRANVYYDFFDGKIGGGIVRRMDVALTTSCDLKRWTRGFRVPSAHLSQDTSGTWIEFEGVHPSEVSKNPIGGLISGLINGRHEDYRCATSRALIDREGVAHALPSIEQWPDEKMAVDESTFSAWDRLGDLLKDGWRLTFDGRAIEGKDDTRLIELGIPELGVVVFERMEKRKCVELTGDLARVFDGLF</sequence>
<dbReference type="KEGG" id="mez:Mtc_0506"/>
<evidence type="ECO:0000313" key="1">
    <source>
        <dbReference type="EMBL" id="AFC99272.1"/>
    </source>
</evidence>
<accession>H8I575</accession>
<dbReference type="AlphaFoldDB" id="H8I575"/>
<dbReference type="eggNOG" id="arCOG11686">
    <property type="taxonomic scope" value="Archaea"/>
</dbReference>
<keyword evidence="2" id="KW-1185">Reference proteome</keyword>